<protein>
    <submittedName>
        <fullName evidence="8">Alanine racemase</fullName>
        <ecNumber evidence="8">5.1.1.1</ecNumber>
    </submittedName>
</protein>
<keyword evidence="2 4" id="KW-0663">Pyridoxal phosphate</keyword>
<dbReference type="InterPro" id="IPR001608">
    <property type="entry name" value="Ala_racemase_N"/>
</dbReference>
<evidence type="ECO:0000259" key="7">
    <source>
        <dbReference type="SMART" id="SM01005"/>
    </source>
</evidence>
<feature type="region of interest" description="Disordered" evidence="6">
    <location>
        <begin position="338"/>
        <end position="388"/>
    </location>
</feature>
<evidence type="ECO:0000313" key="9">
    <source>
        <dbReference type="Proteomes" id="UP000033740"/>
    </source>
</evidence>
<evidence type="ECO:0000313" key="8">
    <source>
        <dbReference type="EMBL" id="KJL33721.1"/>
    </source>
</evidence>
<feature type="binding site" evidence="5">
    <location>
        <position position="278"/>
    </location>
    <ligand>
        <name>substrate</name>
    </ligand>
</feature>
<dbReference type="EC" id="5.1.1.1" evidence="8"/>
<dbReference type="GO" id="GO:0030632">
    <property type="term" value="P:D-alanine biosynthetic process"/>
    <property type="evidence" value="ECO:0007669"/>
    <property type="project" value="TreeGrafter"/>
</dbReference>
<dbReference type="GO" id="GO:0008784">
    <property type="term" value="F:alanine racemase activity"/>
    <property type="evidence" value="ECO:0007669"/>
    <property type="project" value="UniProtKB-EC"/>
</dbReference>
<organism evidence="8 9">
    <name type="scientific">Microbacterium azadirachtae</name>
    <dbReference type="NCBI Taxonomy" id="582680"/>
    <lineage>
        <taxon>Bacteria</taxon>
        <taxon>Bacillati</taxon>
        <taxon>Actinomycetota</taxon>
        <taxon>Actinomycetes</taxon>
        <taxon>Micrococcales</taxon>
        <taxon>Microbacteriaceae</taxon>
        <taxon>Microbacterium</taxon>
    </lineage>
</organism>
<dbReference type="SMART" id="SM01005">
    <property type="entry name" value="Ala_racemase_C"/>
    <property type="match status" value="1"/>
</dbReference>
<evidence type="ECO:0000256" key="5">
    <source>
        <dbReference type="PIRSR" id="PIRSR600821-52"/>
    </source>
</evidence>
<sequence length="388" mass="40735">MAVLKADAFGHGDVASAVLEAGADSIGVTSIEEALSFRQADVGVPILSWLNPPGADFETAVRERIDLAVPGLELLFEIARAARAAGTAARVHLHIDVGTGRDGCPPRDWATLCALAREQEAAGAIRVVGVMGHMSCADDPLSGQNVRERLMFENAIRTARRRALRPHLLHLAATAATITGAGAGYGPHRIGAGLFGIDPSRTTDVLRPALTLTSTVVSSREAPAGTGVGYGHDFVTPECTHLALLPLGYADGLPRAASGQAEVLVRGERRPLVGRFSMDMVVVDTGDMLLRPGERVTVFGPGRDGEPTVAEWAAWSHTIEHEIVTAVGSRTSRIRRTLDTSNHPTTSLPGETACLSTPAGSPSSEAARTTSTRSPSPLRPPSRALSAR</sequence>
<comment type="caution">
    <text evidence="8">The sequence shown here is derived from an EMBL/GenBank/DDBJ whole genome shotgun (WGS) entry which is preliminary data.</text>
</comment>
<dbReference type="Pfam" id="PF00842">
    <property type="entry name" value="Ala_racemase_C"/>
    <property type="match status" value="1"/>
</dbReference>
<dbReference type="SUPFAM" id="SSF51419">
    <property type="entry name" value="PLP-binding barrel"/>
    <property type="match status" value="1"/>
</dbReference>
<dbReference type="PRINTS" id="PR00992">
    <property type="entry name" value="ALARACEMASE"/>
</dbReference>
<accession>A0A0F0LQC6</accession>
<proteinExistence type="predicted"/>
<dbReference type="PANTHER" id="PTHR30511">
    <property type="entry name" value="ALANINE RACEMASE"/>
    <property type="match status" value="1"/>
</dbReference>
<evidence type="ECO:0000256" key="3">
    <source>
        <dbReference type="ARBA" id="ARBA00023235"/>
    </source>
</evidence>
<dbReference type="InterPro" id="IPR011079">
    <property type="entry name" value="Ala_racemase_C"/>
</dbReference>
<feature type="compositionally biased region" description="Low complexity" evidence="6">
    <location>
        <begin position="361"/>
        <end position="388"/>
    </location>
</feature>
<dbReference type="InterPro" id="IPR000821">
    <property type="entry name" value="Ala_racemase"/>
</dbReference>
<dbReference type="PANTHER" id="PTHR30511:SF0">
    <property type="entry name" value="ALANINE RACEMASE, CATABOLIC-RELATED"/>
    <property type="match status" value="1"/>
</dbReference>
<dbReference type="EMBL" id="JYIX01000032">
    <property type="protein sequence ID" value="KJL33721.1"/>
    <property type="molecule type" value="Genomic_DNA"/>
</dbReference>
<dbReference type="AlphaFoldDB" id="A0A0F0LQC6"/>
<feature type="binding site" evidence="5">
    <location>
        <position position="101"/>
    </location>
    <ligand>
        <name>substrate</name>
    </ligand>
</feature>
<keyword evidence="3 8" id="KW-0413">Isomerase</keyword>
<feature type="domain" description="Alanine racemase C-terminal" evidence="7">
    <location>
        <begin position="209"/>
        <end position="336"/>
    </location>
</feature>
<dbReference type="GO" id="GO:0009252">
    <property type="term" value="P:peptidoglycan biosynthetic process"/>
    <property type="evidence" value="ECO:0007669"/>
    <property type="project" value="TreeGrafter"/>
</dbReference>
<dbReference type="NCBIfam" id="TIGR00492">
    <property type="entry name" value="alr"/>
    <property type="match status" value="1"/>
</dbReference>
<dbReference type="Pfam" id="PF01168">
    <property type="entry name" value="Ala_racemase_N"/>
    <property type="match status" value="1"/>
</dbReference>
<keyword evidence="9" id="KW-1185">Reference proteome</keyword>
<dbReference type="Gene3D" id="2.40.37.10">
    <property type="entry name" value="Lyase, Ornithine Decarboxylase, Chain A, domain 1"/>
    <property type="match status" value="1"/>
</dbReference>
<dbReference type="InterPro" id="IPR009006">
    <property type="entry name" value="Ala_racemase/Decarboxylase_C"/>
</dbReference>
<gene>
    <name evidence="8" type="primary">alr_1</name>
    <name evidence="8" type="ORF">RS86_01518</name>
</gene>
<reference evidence="8 9" key="1">
    <citation type="submission" date="2015-02" db="EMBL/GenBank/DDBJ databases">
        <title>Draft genome sequences of ten Microbacterium spp. with emphasis on heavy metal contaminated environments.</title>
        <authorList>
            <person name="Corretto E."/>
        </authorList>
    </citation>
    <scope>NUCLEOTIDE SEQUENCE [LARGE SCALE GENOMIC DNA]</scope>
    <source>
        <strain evidence="8 9">ARN176</strain>
    </source>
</reference>
<evidence type="ECO:0000256" key="1">
    <source>
        <dbReference type="ARBA" id="ARBA00001933"/>
    </source>
</evidence>
<comment type="cofactor">
    <cofactor evidence="1 4">
        <name>pyridoxal 5'-phosphate</name>
        <dbReference type="ChEBI" id="CHEBI:597326"/>
    </cofactor>
</comment>
<dbReference type="Proteomes" id="UP000033740">
    <property type="component" value="Unassembled WGS sequence"/>
</dbReference>
<name>A0A0F0LQC6_9MICO</name>
<feature type="modified residue" description="N6-(pyridoxal phosphate)lysine" evidence="4">
    <location>
        <position position="5"/>
    </location>
</feature>
<dbReference type="CDD" id="cd00430">
    <property type="entry name" value="PLPDE_III_AR"/>
    <property type="match status" value="1"/>
</dbReference>
<dbReference type="SUPFAM" id="SSF50621">
    <property type="entry name" value="Alanine racemase C-terminal domain-like"/>
    <property type="match status" value="1"/>
</dbReference>
<dbReference type="GO" id="GO:0005829">
    <property type="term" value="C:cytosol"/>
    <property type="evidence" value="ECO:0007669"/>
    <property type="project" value="TreeGrafter"/>
</dbReference>
<dbReference type="GO" id="GO:0030170">
    <property type="term" value="F:pyridoxal phosphate binding"/>
    <property type="evidence" value="ECO:0007669"/>
    <property type="project" value="TreeGrafter"/>
</dbReference>
<dbReference type="Gene3D" id="3.20.20.10">
    <property type="entry name" value="Alanine racemase"/>
    <property type="match status" value="1"/>
</dbReference>
<evidence type="ECO:0000256" key="6">
    <source>
        <dbReference type="SAM" id="MobiDB-lite"/>
    </source>
</evidence>
<dbReference type="STRING" id="582680.RS86_01518"/>
<evidence type="ECO:0000256" key="2">
    <source>
        <dbReference type="ARBA" id="ARBA00022898"/>
    </source>
</evidence>
<feature type="compositionally biased region" description="Polar residues" evidence="6">
    <location>
        <begin position="339"/>
        <end position="360"/>
    </location>
</feature>
<dbReference type="InterPro" id="IPR029066">
    <property type="entry name" value="PLP-binding_barrel"/>
</dbReference>
<dbReference type="PATRIC" id="fig|582680.6.peg.1561"/>
<evidence type="ECO:0000256" key="4">
    <source>
        <dbReference type="PIRSR" id="PIRSR600821-50"/>
    </source>
</evidence>